<accession>A0A7I7QT51</accession>
<protein>
    <submittedName>
        <fullName evidence="1">Uncharacterized protein</fullName>
    </submittedName>
</protein>
<dbReference type="InterPro" id="IPR036396">
    <property type="entry name" value="Cyt_P450_sf"/>
</dbReference>
<dbReference type="EMBL" id="AP022588">
    <property type="protein sequence ID" value="BBY29579.1"/>
    <property type="molecule type" value="Genomic_DNA"/>
</dbReference>
<dbReference type="RefSeq" id="WP_246230698.1">
    <property type="nucleotide sequence ID" value="NZ_AP022588.1"/>
</dbReference>
<gene>
    <name evidence="1" type="ORF">MSEDJ_36750</name>
</gene>
<name>A0A7I7QT51_9MYCO</name>
<dbReference type="Gene3D" id="1.10.630.10">
    <property type="entry name" value="Cytochrome P450"/>
    <property type="match status" value="1"/>
</dbReference>
<dbReference type="Proteomes" id="UP000467193">
    <property type="component" value="Chromosome"/>
</dbReference>
<evidence type="ECO:0000313" key="1">
    <source>
        <dbReference type="EMBL" id="BBY29579.1"/>
    </source>
</evidence>
<proteinExistence type="predicted"/>
<organism evidence="1 2">
    <name type="scientific">Mycolicibacterium sediminis</name>
    <dbReference type="NCBI Taxonomy" id="1286180"/>
    <lineage>
        <taxon>Bacteria</taxon>
        <taxon>Bacillati</taxon>
        <taxon>Actinomycetota</taxon>
        <taxon>Actinomycetes</taxon>
        <taxon>Mycobacteriales</taxon>
        <taxon>Mycobacteriaceae</taxon>
        <taxon>Mycolicibacterium</taxon>
    </lineage>
</organism>
<evidence type="ECO:0000313" key="2">
    <source>
        <dbReference type="Proteomes" id="UP000467193"/>
    </source>
</evidence>
<dbReference type="GO" id="GO:0004497">
    <property type="term" value="F:monooxygenase activity"/>
    <property type="evidence" value="ECO:0007669"/>
    <property type="project" value="InterPro"/>
</dbReference>
<sequence length="128" mass="13873">MSTATLIRSEPLADEYSRRCVTALRADVLGALRRPNAAMTDIGARSPMRLVCATLGVPRRDWARLSRLAWQADAPSTDALSAYVDVMIADRCWQPADDLLADLVMADVRGDGLTADEIRSIAVALLTS</sequence>
<dbReference type="GO" id="GO:0016705">
    <property type="term" value="F:oxidoreductase activity, acting on paired donors, with incorporation or reduction of molecular oxygen"/>
    <property type="evidence" value="ECO:0007669"/>
    <property type="project" value="InterPro"/>
</dbReference>
<dbReference type="KEGG" id="msei:MSEDJ_36750"/>
<dbReference type="GO" id="GO:0005506">
    <property type="term" value="F:iron ion binding"/>
    <property type="evidence" value="ECO:0007669"/>
    <property type="project" value="InterPro"/>
</dbReference>
<keyword evidence="2" id="KW-1185">Reference proteome</keyword>
<dbReference type="GO" id="GO:0020037">
    <property type="term" value="F:heme binding"/>
    <property type="evidence" value="ECO:0007669"/>
    <property type="project" value="InterPro"/>
</dbReference>
<dbReference type="SUPFAM" id="SSF48264">
    <property type="entry name" value="Cytochrome P450"/>
    <property type="match status" value="1"/>
</dbReference>
<dbReference type="AlphaFoldDB" id="A0A7I7QT51"/>
<reference evidence="1 2" key="1">
    <citation type="journal article" date="2019" name="Emerg. Microbes Infect.">
        <title>Comprehensive subspecies identification of 175 nontuberculous mycobacteria species based on 7547 genomic profiles.</title>
        <authorList>
            <person name="Matsumoto Y."/>
            <person name="Kinjo T."/>
            <person name="Motooka D."/>
            <person name="Nabeya D."/>
            <person name="Jung N."/>
            <person name="Uechi K."/>
            <person name="Horii T."/>
            <person name="Iida T."/>
            <person name="Fujita J."/>
            <person name="Nakamura S."/>
        </authorList>
    </citation>
    <scope>NUCLEOTIDE SEQUENCE [LARGE SCALE GENOMIC DNA]</scope>
    <source>
        <strain evidence="1 2">JCM 17899</strain>
    </source>
</reference>